<dbReference type="Pfam" id="PF07295">
    <property type="entry name" value="DUF1451"/>
    <property type="match status" value="1"/>
</dbReference>
<organism evidence="1">
    <name type="scientific">mine drainage metagenome</name>
    <dbReference type="NCBI Taxonomy" id="410659"/>
    <lineage>
        <taxon>unclassified sequences</taxon>
        <taxon>metagenomes</taxon>
        <taxon>ecological metagenomes</taxon>
    </lineage>
</organism>
<evidence type="ECO:0008006" key="2">
    <source>
        <dbReference type="Google" id="ProtNLM"/>
    </source>
</evidence>
<dbReference type="AlphaFoldDB" id="A0A1J5QN96"/>
<protein>
    <recommendedName>
        <fullName evidence="2">Zinc ribbon-containing protein</fullName>
    </recommendedName>
</protein>
<proteinExistence type="predicted"/>
<name>A0A1J5QN96_9ZZZZ</name>
<sequence>MNNTQAPQDNNDAVGQAYESSLENALQESKQYSKSLHTTIADIKDDPKTLAQLGADEVAKLKQSIQRDLFDAAYHLSESGQELKDWLGFDLMLIKNELWQKFTEATDKTTLELIKLKHIAANAEYHTGEIIGLGTLTCDACGAALHFHKPGHIPPCGKCHGTHFHRLNKPF</sequence>
<accession>A0A1J5QN96</accession>
<gene>
    <name evidence="1" type="ORF">GALL_331210</name>
</gene>
<dbReference type="InterPro" id="IPR009912">
    <property type="entry name" value="DUF1451"/>
</dbReference>
<dbReference type="EMBL" id="MLJW01000572">
    <property type="protein sequence ID" value="OIQ85049.1"/>
    <property type="molecule type" value="Genomic_DNA"/>
</dbReference>
<evidence type="ECO:0000313" key="1">
    <source>
        <dbReference type="EMBL" id="OIQ85049.1"/>
    </source>
</evidence>
<comment type="caution">
    <text evidence="1">The sequence shown here is derived from an EMBL/GenBank/DDBJ whole genome shotgun (WGS) entry which is preliminary data.</text>
</comment>
<reference evidence="1" key="1">
    <citation type="submission" date="2016-10" db="EMBL/GenBank/DDBJ databases">
        <title>Sequence of Gallionella enrichment culture.</title>
        <authorList>
            <person name="Poehlein A."/>
            <person name="Muehling M."/>
            <person name="Daniel R."/>
        </authorList>
    </citation>
    <scope>NUCLEOTIDE SEQUENCE</scope>
</reference>